<dbReference type="EMBL" id="VUND01000001">
    <property type="protein sequence ID" value="MST59915.1"/>
    <property type="molecule type" value="Genomic_DNA"/>
</dbReference>
<dbReference type="InterPro" id="IPR035093">
    <property type="entry name" value="RelE/ParE_toxin_dom_sf"/>
</dbReference>
<keyword evidence="2" id="KW-0540">Nuclease</keyword>
<dbReference type="GeneID" id="78499922"/>
<keyword evidence="2" id="KW-0255">Endonuclease</keyword>
<organism evidence="2 3">
    <name type="scientific">Parafannyhessea umbonata</name>
    <dbReference type="NCBI Taxonomy" id="604330"/>
    <lineage>
        <taxon>Bacteria</taxon>
        <taxon>Bacillati</taxon>
        <taxon>Actinomycetota</taxon>
        <taxon>Coriobacteriia</taxon>
        <taxon>Coriobacteriales</taxon>
        <taxon>Atopobiaceae</taxon>
        <taxon>Parafannyhessea</taxon>
    </lineage>
</organism>
<dbReference type="AlphaFoldDB" id="A0A1H1KZS4"/>
<reference evidence="3" key="1">
    <citation type="submission" date="2016-10" db="EMBL/GenBank/DDBJ databases">
        <authorList>
            <person name="Varghese N."/>
            <person name="Submissions S."/>
        </authorList>
    </citation>
    <scope>NUCLEOTIDE SEQUENCE [LARGE SCALE GENOMIC DNA]</scope>
    <source>
        <strain evidence="3">DSM 22620</strain>
    </source>
</reference>
<keyword evidence="2" id="KW-0378">Hydrolase</keyword>
<reference evidence="1 4" key="3">
    <citation type="submission" date="2019-08" db="EMBL/GenBank/DDBJ databases">
        <title>In-depth cultivation of the pig gut microbiome towards novel bacterial diversity and tailored functional studies.</title>
        <authorList>
            <person name="Wylensek D."/>
            <person name="Hitch T.C.A."/>
            <person name="Clavel T."/>
        </authorList>
    </citation>
    <scope>NUCLEOTIDE SEQUENCE [LARGE SCALE GENOMIC DNA]</scope>
    <source>
        <strain evidence="1 4">WB01_CNA04</strain>
    </source>
</reference>
<accession>A0A1H1KZS4</accession>
<evidence type="ECO:0000313" key="4">
    <source>
        <dbReference type="Proteomes" id="UP000434342"/>
    </source>
</evidence>
<dbReference type="Proteomes" id="UP000434342">
    <property type="component" value="Unassembled WGS sequence"/>
</dbReference>
<proteinExistence type="predicted"/>
<protein>
    <submittedName>
        <fullName evidence="1">Cytotoxin</fullName>
    </submittedName>
    <submittedName>
        <fullName evidence="2">mRNA-degrading endonuclease RelE, toxin component of the RelBE toxin-antitoxin system</fullName>
    </submittedName>
</protein>
<dbReference type="Proteomes" id="UP000199480">
    <property type="component" value="Chromosome I"/>
</dbReference>
<gene>
    <name evidence="1" type="ORF">FYJ69_03150</name>
    <name evidence="2" type="ORF">SAMN04489857_0547</name>
</gene>
<evidence type="ECO:0000313" key="1">
    <source>
        <dbReference type="EMBL" id="MST59915.1"/>
    </source>
</evidence>
<evidence type="ECO:0000313" key="2">
    <source>
        <dbReference type="EMBL" id="SDR67550.1"/>
    </source>
</evidence>
<name>A0A1H1KZS4_9ACTN</name>
<dbReference type="OrthoDB" id="1524817at2"/>
<sequence>MPYKLVLAPSFKKAYAKLGKKEQAQVENKIRQLAIDPWHPSLRVKHIRASREFECSVNMDVRIAFKFEEGHLILLLDVDHHDALLRRRTRR</sequence>
<dbReference type="EMBL" id="LT629759">
    <property type="protein sequence ID" value="SDR67550.1"/>
    <property type="molecule type" value="Genomic_DNA"/>
</dbReference>
<dbReference type="Gene3D" id="3.30.2310.20">
    <property type="entry name" value="RelE-like"/>
    <property type="match status" value="1"/>
</dbReference>
<evidence type="ECO:0000313" key="3">
    <source>
        <dbReference type="Proteomes" id="UP000199480"/>
    </source>
</evidence>
<reference evidence="2" key="2">
    <citation type="submission" date="2016-10" db="EMBL/GenBank/DDBJ databases">
        <authorList>
            <person name="de Groot N.N."/>
        </authorList>
    </citation>
    <scope>NUCLEOTIDE SEQUENCE [LARGE SCALE GENOMIC DNA]</scope>
    <source>
        <strain evidence="2">DSM 22620</strain>
    </source>
</reference>
<dbReference type="SUPFAM" id="SSF143011">
    <property type="entry name" value="RelE-like"/>
    <property type="match status" value="1"/>
</dbReference>
<dbReference type="RefSeq" id="WP_090861539.1">
    <property type="nucleotide sequence ID" value="NZ_JALEUD010000178.1"/>
</dbReference>
<dbReference type="GO" id="GO:0004519">
    <property type="term" value="F:endonuclease activity"/>
    <property type="evidence" value="ECO:0007669"/>
    <property type="project" value="UniProtKB-KW"/>
</dbReference>